<dbReference type="InterPro" id="IPR025188">
    <property type="entry name" value="DUF4113"/>
</dbReference>
<dbReference type="PANTHER" id="PTHR11076">
    <property type="entry name" value="DNA REPAIR POLYMERASE UMUC / TRANSFERASE FAMILY MEMBER"/>
    <property type="match status" value="1"/>
</dbReference>
<feature type="domain" description="UmuC" evidence="7">
    <location>
        <begin position="16"/>
        <end position="81"/>
    </location>
</feature>
<evidence type="ECO:0000256" key="1">
    <source>
        <dbReference type="ARBA" id="ARBA00010945"/>
    </source>
</evidence>
<keyword evidence="6" id="KW-0742">SOS response</keyword>
<evidence type="ECO:0000256" key="6">
    <source>
        <dbReference type="ARBA" id="ARBA00023236"/>
    </source>
</evidence>
<dbReference type="InterPro" id="IPR043502">
    <property type="entry name" value="DNA/RNA_pol_sf"/>
</dbReference>
<evidence type="ECO:0000256" key="3">
    <source>
        <dbReference type="ARBA" id="ARBA00023125"/>
    </source>
</evidence>
<keyword evidence="4" id="KW-0741">SOS mutagenesis</keyword>
<reference evidence="8 9" key="1">
    <citation type="submission" date="2018-06" db="EMBL/GenBank/DDBJ databases">
        <authorList>
            <consortium name="Pathogen Informatics"/>
            <person name="Doyle S."/>
        </authorList>
    </citation>
    <scope>NUCLEOTIDE SEQUENCE [LARGE SCALE GENOMIC DNA]</scope>
    <source>
        <strain evidence="8 9">NCTC10692</strain>
    </source>
</reference>
<dbReference type="Gene3D" id="3.30.1490.100">
    <property type="entry name" value="DNA polymerase, Y-family, little finger domain"/>
    <property type="match status" value="1"/>
</dbReference>
<evidence type="ECO:0000256" key="5">
    <source>
        <dbReference type="ARBA" id="ARBA00023204"/>
    </source>
</evidence>
<evidence type="ECO:0000256" key="4">
    <source>
        <dbReference type="ARBA" id="ARBA00023199"/>
    </source>
</evidence>
<organism evidence="8 9">
    <name type="scientific">Ectopseudomonas oleovorans</name>
    <name type="common">Pseudomonas oleovorans</name>
    <dbReference type="NCBI Taxonomy" id="301"/>
    <lineage>
        <taxon>Bacteria</taxon>
        <taxon>Pseudomonadati</taxon>
        <taxon>Pseudomonadota</taxon>
        <taxon>Gammaproteobacteria</taxon>
        <taxon>Pseudomonadales</taxon>
        <taxon>Pseudomonadaceae</taxon>
        <taxon>Ectopseudomonas</taxon>
    </lineage>
</organism>
<dbReference type="SUPFAM" id="SSF100879">
    <property type="entry name" value="Lesion bypass DNA polymerase (Y-family), little finger domain"/>
    <property type="match status" value="1"/>
</dbReference>
<gene>
    <name evidence="8" type="primary">umuC</name>
    <name evidence="8" type="ORF">NCTC10692_04575</name>
</gene>
<accession>A0A379PHZ7</accession>
<dbReference type="GO" id="GO:0006281">
    <property type="term" value="P:DNA repair"/>
    <property type="evidence" value="ECO:0007669"/>
    <property type="project" value="UniProtKB-KW"/>
</dbReference>
<dbReference type="GO" id="GO:0005829">
    <property type="term" value="C:cytosol"/>
    <property type="evidence" value="ECO:0007669"/>
    <property type="project" value="TreeGrafter"/>
</dbReference>
<dbReference type="GO" id="GO:0042276">
    <property type="term" value="P:error-prone translesion synthesis"/>
    <property type="evidence" value="ECO:0007669"/>
    <property type="project" value="TreeGrafter"/>
</dbReference>
<dbReference type="InterPro" id="IPR050116">
    <property type="entry name" value="DNA_polymerase-Y"/>
</dbReference>
<keyword evidence="3" id="KW-0238">DNA-binding</keyword>
<evidence type="ECO:0000259" key="7">
    <source>
        <dbReference type="PROSITE" id="PS50173"/>
    </source>
</evidence>
<comment type="similarity">
    <text evidence="1">Belongs to the DNA polymerase type-Y family.</text>
</comment>
<dbReference type="GO" id="GO:0003887">
    <property type="term" value="F:DNA-directed DNA polymerase activity"/>
    <property type="evidence" value="ECO:0007669"/>
    <property type="project" value="TreeGrafter"/>
</dbReference>
<dbReference type="InterPro" id="IPR017961">
    <property type="entry name" value="DNA_pol_Y-fam_little_finger"/>
</dbReference>
<dbReference type="Gene3D" id="3.30.70.270">
    <property type="match status" value="1"/>
</dbReference>
<dbReference type="Pfam" id="PF11799">
    <property type="entry name" value="IMS_C"/>
    <property type="match status" value="1"/>
</dbReference>
<dbReference type="PANTHER" id="PTHR11076:SF34">
    <property type="entry name" value="PROTEIN UMUC"/>
    <property type="match status" value="1"/>
</dbReference>
<protein>
    <submittedName>
        <fullName evidence="8">Ultraviolet light resistance protein B</fullName>
    </submittedName>
</protein>
<dbReference type="InterPro" id="IPR036775">
    <property type="entry name" value="DNA_pol_Y-fam_lit_finger_sf"/>
</dbReference>
<keyword evidence="2" id="KW-0227">DNA damage</keyword>
<name>A0A379PHZ7_ECTOL</name>
<dbReference type="GO" id="GO:0009432">
    <property type="term" value="P:SOS response"/>
    <property type="evidence" value="ECO:0007669"/>
    <property type="project" value="UniProtKB-KW"/>
</dbReference>
<dbReference type="Gene3D" id="1.10.150.20">
    <property type="entry name" value="5' to 3' exonuclease, C-terminal subdomain"/>
    <property type="match status" value="1"/>
</dbReference>
<sequence>MLTGMNGDLSELGASIQRHVLKAVGIPVGVGISRNRTTAKLANWASKKWKRQTKSVVALTEYERLRKLMALAEVGDVWGIGSRLTEHLNSYGIHTALQLADADAATMRRHHGVGLARTIRELNWEYCIGPDNDGSPRKSMTCSRTFPSPTSAFSDLSSSLASFAANIGRKLRREGILAAAVRVFLQPARASIMTSRVKSETIELLSPTNDTRVLIEVALICLRSSYQEGVTWIRAGLMVVEAIPEQHYTPDLFAPRARPRSRELMKAMDLINRSSGEGTIRFGAERRNLAHMIRRQYLSNRFTTSWTELPEAT</sequence>
<evidence type="ECO:0000256" key="2">
    <source>
        <dbReference type="ARBA" id="ARBA00022763"/>
    </source>
</evidence>
<dbReference type="InterPro" id="IPR043128">
    <property type="entry name" value="Rev_trsase/Diguanyl_cyclase"/>
</dbReference>
<dbReference type="SUPFAM" id="SSF56672">
    <property type="entry name" value="DNA/RNA polymerases"/>
    <property type="match status" value="1"/>
</dbReference>
<dbReference type="InterPro" id="IPR001126">
    <property type="entry name" value="UmuC"/>
</dbReference>
<keyword evidence="5" id="KW-0234">DNA repair</keyword>
<dbReference type="GO" id="GO:0003684">
    <property type="term" value="F:damaged DNA binding"/>
    <property type="evidence" value="ECO:0007669"/>
    <property type="project" value="InterPro"/>
</dbReference>
<dbReference type="Pfam" id="PF13438">
    <property type="entry name" value="DUF4113"/>
    <property type="match status" value="1"/>
</dbReference>
<evidence type="ECO:0000313" key="9">
    <source>
        <dbReference type="Proteomes" id="UP000255303"/>
    </source>
</evidence>
<dbReference type="Proteomes" id="UP000255303">
    <property type="component" value="Unassembled WGS sequence"/>
</dbReference>
<proteinExistence type="inferred from homology"/>
<dbReference type="EMBL" id="UGUV01000003">
    <property type="protein sequence ID" value="SUE72420.1"/>
    <property type="molecule type" value="Genomic_DNA"/>
</dbReference>
<dbReference type="PROSITE" id="PS50173">
    <property type="entry name" value="UMUC"/>
    <property type="match status" value="1"/>
</dbReference>
<dbReference type="AlphaFoldDB" id="A0A379PHZ7"/>
<evidence type="ECO:0000313" key="8">
    <source>
        <dbReference type="EMBL" id="SUE72420.1"/>
    </source>
</evidence>